<sequence>MEKGYLLIVAALQNALNSLWMAPDYLGLNNLVYWIVPANSHFQIFSAL</sequence>
<evidence type="ECO:0000313" key="1">
    <source>
        <dbReference type="EMBL" id="EFE06001.1"/>
    </source>
</evidence>
<protein>
    <submittedName>
        <fullName evidence="1">Uncharacterized protein</fullName>
    </submittedName>
</protein>
<reference evidence="1 2" key="1">
    <citation type="submission" date="2010-02" db="EMBL/GenBank/DDBJ databases">
        <authorList>
            <person name="Weinstock G."/>
            <person name="Sodergren E."/>
            <person name="Clifton S."/>
            <person name="Fulton L."/>
            <person name="Fulton B."/>
            <person name="Courtney L."/>
            <person name="Fronick C."/>
            <person name="Harrison M."/>
            <person name="Strong C."/>
            <person name="Farmer C."/>
            <person name="Delahaunty K."/>
            <person name="Markovic C."/>
            <person name="Hall O."/>
            <person name="Minx P."/>
            <person name="Tomlinson C."/>
            <person name="Mitreva M."/>
            <person name="Nelson J."/>
            <person name="Hou S."/>
            <person name="Wollam A."/>
            <person name="Pepin K.H."/>
            <person name="Johnson M."/>
            <person name="Bhonagiri V."/>
            <person name="Zhang X."/>
            <person name="Suruliraj S."/>
            <person name="Warren W."/>
            <person name="Chinwalla A."/>
            <person name="Mardis E.R."/>
            <person name="Wilson R.K."/>
        </authorList>
    </citation>
    <scope>NUCLEOTIDE SEQUENCE [LARGE SCALE GENOMIC DNA]</scope>
    <source>
        <strain evidence="1 2">ATCC 29220</strain>
    </source>
</reference>
<gene>
    <name evidence="1" type="ORF">CIT292_10980</name>
</gene>
<dbReference type="AlphaFoldDB" id="D4BJY6"/>
<accession>D4BJY6</accession>
<proteinExistence type="predicted"/>
<evidence type="ECO:0000313" key="2">
    <source>
        <dbReference type="Proteomes" id="UP000003880"/>
    </source>
</evidence>
<dbReference type="Proteomes" id="UP000003880">
    <property type="component" value="Unassembled WGS sequence"/>
</dbReference>
<comment type="caution">
    <text evidence="1">The sequence shown here is derived from an EMBL/GenBank/DDBJ whole genome shotgun (WGS) entry which is preliminary data.</text>
</comment>
<organism evidence="1 2">
    <name type="scientific">Citrobacter youngae ATCC 29220</name>
    <dbReference type="NCBI Taxonomy" id="500640"/>
    <lineage>
        <taxon>Bacteria</taxon>
        <taxon>Pseudomonadati</taxon>
        <taxon>Pseudomonadota</taxon>
        <taxon>Gammaproteobacteria</taxon>
        <taxon>Enterobacterales</taxon>
        <taxon>Enterobacteriaceae</taxon>
        <taxon>Citrobacter</taxon>
        <taxon>Citrobacter freundii complex</taxon>
    </lineage>
</organism>
<dbReference type="EMBL" id="ABWL02000026">
    <property type="protein sequence ID" value="EFE06001.1"/>
    <property type="molecule type" value="Genomic_DNA"/>
</dbReference>
<dbReference type="HOGENOM" id="CLU_3151053_0_0_6"/>
<name>D4BJY6_9ENTR</name>